<dbReference type="Pfam" id="PF01370">
    <property type="entry name" value="Epimerase"/>
    <property type="match status" value="1"/>
</dbReference>
<keyword evidence="3" id="KW-0496">Mitochondrion</keyword>
<keyword evidence="7" id="KW-1185">Reference proteome</keyword>
<sequence>MSTPKTALILGATGQTGGHLLKALLSSPHYSKVYEYGRRLSNEKSDKLVQKTINFDEIGQEGGAFGDVDGKAKWDVVFITLGTTRANAGSAEAFERIDREYVLRAAREAKSNDPEIKQRIIYCSSGGANSKSSFLYARSKGLTEEGIASLGYSDTIIFRPGLLVGTARPQTRLPETAASVITGLLAYVSDRFEIKVAQLGKAIANAGYLGSDGLPQEVNATRIYDGKATLITNPGALKLAAMEV</sequence>
<evidence type="ECO:0000256" key="1">
    <source>
        <dbReference type="ARBA" id="ARBA00004450"/>
    </source>
</evidence>
<protein>
    <recommendedName>
        <fullName evidence="5">NAD-dependent epimerase/dehydratase domain-containing protein</fullName>
    </recommendedName>
</protein>
<dbReference type="Proteomes" id="UP001383192">
    <property type="component" value="Unassembled WGS sequence"/>
</dbReference>
<dbReference type="EMBL" id="JAYKXP010000057">
    <property type="protein sequence ID" value="KAK7034507.1"/>
    <property type="molecule type" value="Genomic_DNA"/>
</dbReference>
<comment type="caution">
    <text evidence="6">The sequence shown here is derived from an EMBL/GenBank/DDBJ whole genome shotgun (WGS) entry which is preliminary data.</text>
</comment>
<organism evidence="6 7">
    <name type="scientific">Paramarasmius palmivorus</name>
    <dbReference type="NCBI Taxonomy" id="297713"/>
    <lineage>
        <taxon>Eukaryota</taxon>
        <taxon>Fungi</taxon>
        <taxon>Dikarya</taxon>
        <taxon>Basidiomycota</taxon>
        <taxon>Agaricomycotina</taxon>
        <taxon>Agaricomycetes</taxon>
        <taxon>Agaricomycetidae</taxon>
        <taxon>Agaricales</taxon>
        <taxon>Marasmiineae</taxon>
        <taxon>Marasmiaceae</taxon>
        <taxon>Paramarasmius</taxon>
    </lineage>
</organism>
<dbReference type="AlphaFoldDB" id="A0AAW0C9Y6"/>
<comment type="subcellular location">
    <subcellularLocation>
        <location evidence="1">Mitochondrion outer membrane</location>
        <topology evidence="1">Peripheral membrane protein</topology>
    </subcellularLocation>
</comment>
<dbReference type="SUPFAM" id="SSF51735">
    <property type="entry name" value="NAD(P)-binding Rossmann-fold domains"/>
    <property type="match status" value="1"/>
</dbReference>
<reference evidence="6 7" key="1">
    <citation type="submission" date="2024-01" db="EMBL/GenBank/DDBJ databases">
        <title>A draft genome for a cacao thread blight-causing isolate of Paramarasmius palmivorus.</title>
        <authorList>
            <person name="Baruah I.K."/>
            <person name="Bukari Y."/>
            <person name="Amoako-Attah I."/>
            <person name="Meinhardt L.W."/>
            <person name="Bailey B.A."/>
            <person name="Cohen S.P."/>
        </authorList>
    </citation>
    <scope>NUCLEOTIDE SEQUENCE [LARGE SCALE GENOMIC DNA]</scope>
    <source>
        <strain evidence="6 7">GH-12</strain>
    </source>
</reference>
<name>A0AAW0C9Y6_9AGAR</name>
<comment type="similarity">
    <text evidence="2">Belongs to the FMP52 family.</text>
</comment>
<proteinExistence type="inferred from homology"/>
<evidence type="ECO:0000256" key="4">
    <source>
        <dbReference type="ARBA" id="ARBA00023136"/>
    </source>
</evidence>
<dbReference type="GO" id="GO:0005741">
    <property type="term" value="C:mitochondrial outer membrane"/>
    <property type="evidence" value="ECO:0007669"/>
    <property type="project" value="UniProtKB-SubCell"/>
</dbReference>
<accession>A0AAW0C9Y6</accession>
<dbReference type="Gene3D" id="3.40.50.720">
    <property type="entry name" value="NAD(P)-binding Rossmann-like Domain"/>
    <property type="match status" value="1"/>
</dbReference>
<dbReference type="InterPro" id="IPR001509">
    <property type="entry name" value="Epimerase_deHydtase"/>
</dbReference>
<dbReference type="GO" id="GO:0051170">
    <property type="term" value="P:import into nucleus"/>
    <property type="evidence" value="ECO:0007669"/>
    <property type="project" value="TreeGrafter"/>
</dbReference>
<dbReference type="PANTHER" id="PTHR14097:SF7">
    <property type="entry name" value="OXIDOREDUCTASE HTATIP2"/>
    <property type="match status" value="1"/>
</dbReference>
<evidence type="ECO:0000313" key="7">
    <source>
        <dbReference type="Proteomes" id="UP001383192"/>
    </source>
</evidence>
<dbReference type="PANTHER" id="PTHR14097">
    <property type="entry name" value="OXIDOREDUCTASE HTATIP2"/>
    <property type="match status" value="1"/>
</dbReference>
<evidence type="ECO:0000313" key="6">
    <source>
        <dbReference type="EMBL" id="KAK7034507.1"/>
    </source>
</evidence>
<evidence type="ECO:0000259" key="5">
    <source>
        <dbReference type="Pfam" id="PF01370"/>
    </source>
</evidence>
<feature type="domain" description="NAD-dependent epimerase/dehydratase" evidence="5">
    <location>
        <begin position="7"/>
        <end position="172"/>
    </location>
</feature>
<dbReference type="InterPro" id="IPR036291">
    <property type="entry name" value="NAD(P)-bd_dom_sf"/>
</dbReference>
<gene>
    <name evidence="6" type="ORF">VNI00_012354</name>
</gene>
<evidence type="ECO:0000256" key="2">
    <source>
        <dbReference type="ARBA" id="ARBA00006617"/>
    </source>
</evidence>
<evidence type="ECO:0000256" key="3">
    <source>
        <dbReference type="ARBA" id="ARBA00023128"/>
    </source>
</evidence>
<keyword evidence="4" id="KW-0472">Membrane</keyword>